<dbReference type="Gene3D" id="2.60.120.10">
    <property type="entry name" value="Jelly Rolls"/>
    <property type="match status" value="1"/>
</dbReference>
<dbReference type="PROSITE" id="PS50042">
    <property type="entry name" value="CNMP_BINDING_3"/>
    <property type="match status" value="1"/>
</dbReference>
<dbReference type="Pfam" id="PF00027">
    <property type="entry name" value="cNMP_binding"/>
    <property type="match status" value="1"/>
</dbReference>
<dbReference type="InterPro" id="IPR014710">
    <property type="entry name" value="RmlC-like_jellyroll"/>
</dbReference>
<evidence type="ECO:0000256" key="2">
    <source>
        <dbReference type="ARBA" id="ARBA00023125"/>
    </source>
</evidence>
<dbReference type="CDD" id="cd00038">
    <property type="entry name" value="CAP_ED"/>
    <property type="match status" value="1"/>
</dbReference>
<dbReference type="PROSITE" id="PS00042">
    <property type="entry name" value="HTH_CRP_1"/>
    <property type="match status" value="1"/>
</dbReference>
<feature type="domain" description="Cyclic nucleotide-binding" evidence="4">
    <location>
        <begin position="33"/>
        <end position="140"/>
    </location>
</feature>
<organism evidence="6 7">
    <name type="scientific">Nitrogeniibacter mangrovi</name>
    <dbReference type="NCBI Taxonomy" id="2016596"/>
    <lineage>
        <taxon>Bacteria</taxon>
        <taxon>Pseudomonadati</taxon>
        <taxon>Pseudomonadota</taxon>
        <taxon>Betaproteobacteria</taxon>
        <taxon>Rhodocyclales</taxon>
        <taxon>Zoogloeaceae</taxon>
        <taxon>Nitrogeniibacter</taxon>
    </lineage>
</organism>
<dbReference type="AlphaFoldDB" id="A0A6C1AYI8"/>
<dbReference type="Proteomes" id="UP000501991">
    <property type="component" value="Chromosome"/>
</dbReference>
<dbReference type="RefSeq" id="WP_173763600.1">
    <property type="nucleotide sequence ID" value="NZ_CP048836.1"/>
</dbReference>
<dbReference type="PANTHER" id="PTHR24567:SF28">
    <property type="entry name" value="LISTERIOLYSIN REGULATORY PROTEIN"/>
    <property type="match status" value="1"/>
</dbReference>
<sequence length="235" mass="25990">MTPLIGCPHAVPAQKPCLECCLSEAFTHSTALPDTVRQLADTLHERSFSRGEQLYQEGGVARTVTLVRSGLVKLTQSLPNGNQRIVRLRQDGDIIGLESLVNHHYRHTATAVSEVRACQLPAALIHVLEEFDRQVYDRLMAQWQRNLDEADSFITELSTGTAEARLARLLLKLDGAQGSGRCPKLSREDIGSIIGVSTETASRMMARFKRAGLVREHPTHFGECDTARLHRIADG</sequence>
<evidence type="ECO:0000313" key="7">
    <source>
        <dbReference type="Proteomes" id="UP000501991"/>
    </source>
</evidence>
<proteinExistence type="predicted"/>
<dbReference type="InterPro" id="IPR018335">
    <property type="entry name" value="Tscrpt_reg_HTH_Crp-type_CS"/>
</dbReference>
<name>A0A6C1AYI8_9RHOO</name>
<dbReference type="InterPro" id="IPR036390">
    <property type="entry name" value="WH_DNA-bd_sf"/>
</dbReference>
<dbReference type="PROSITE" id="PS51063">
    <property type="entry name" value="HTH_CRP_2"/>
    <property type="match status" value="1"/>
</dbReference>
<protein>
    <submittedName>
        <fullName evidence="6">Crp/Fnr family transcriptional regulator</fullName>
    </submittedName>
</protein>
<reference evidence="6 7" key="1">
    <citation type="submission" date="2020-02" db="EMBL/GenBank/DDBJ databases">
        <title>Nitrogenibacter mangrovi gen. nov., sp. nov. isolated from mangrove sediment, a denitrifying betaproteobacterium.</title>
        <authorList>
            <person name="Liao H."/>
            <person name="Tian Y."/>
        </authorList>
    </citation>
    <scope>NUCLEOTIDE SEQUENCE [LARGE SCALE GENOMIC DNA]</scope>
    <source>
        <strain evidence="6 7">M9-3-2</strain>
    </source>
</reference>
<dbReference type="SUPFAM" id="SSF51206">
    <property type="entry name" value="cAMP-binding domain-like"/>
    <property type="match status" value="1"/>
</dbReference>
<accession>A0A6C1AYI8</accession>
<dbReference type="Pfam" id="PF13545">
    <property type="entry name" value="HTH_Crp_2"/>
    <property type="match status" value="1"/>
</dbReference>
<dbReference type="SUPFAM" id="SSF46785">
    <property type="entry name" value="Winged helix' DNA-binding domain"/>
    <property type="match status" value="1"/>
</dbReference>
<evidence type="ECO:0000259" key="4">
    <source>
        <dbReference type="PROSITE" id="PS50042"/>
    </source>
</evidence>
<dbReference type="PRINTS" id="PR00034">
    <property type="entry name" value="HTHCRP"/>
</dbReference>
<keyword evidence="7" id="KW-1185">Reference proteome</keyword>
<dbReference type="InterPro" id="IPR018490">
    <property type="entry name" value="cNMP-bd_dom_sf"/>
</dbReference>
<dbReference type="InterPro" id="IPR000595">
    <property type="entry name" value="cNMP-bd_dom"/>
</dbReference>
<dbReference type="InterPro" id="IPR036388">
    <property type="entry name" value="WH-like_DNA-bd_sf"/>
</dbReference>
<dbReference type="GO" id="GO:0003677">
    <property type="term" value="F:DNA binding"/>
    <property type="evidence" value="ECO:0007669"/>
    <property type="project" value="UniProtKB-KW"/>
</dbReference>
<gene>
    <name evidence="6" type="ORF">G3580_01585</name>
</gene>
<keyword evidence="1" id="KW-0805">Transcription regulation</keyword>
<feature type="domain" description="HTH crp-type" evidence="5">
    <location>
        <begin position="160"/>
        <end position="235"/>
    </location>
</feature>
<dbReference type="InterPro" id="IPR050397">
    <property type="entry name" value="Env_Response_Regulators"/>
</dbReference>
<dbReference type="InterPro" id="IPR012318">
    <property type="entry name" value="HTH_CRP"/>
</dbReference>
<evidence type="ECO:0000313" key="6">
    <source>
        <dbReference type="EMBL" id="QID16432.1"/>
    </source>
</evidence>
<evidence type="ECO:0000259" key="5">
    <source>
        <dbReference type="PROSITE" id="PS51063"/>
    </source>
</evidence>
<dbReference type="GO" id="GO:0005829">
    <property type="term" value="C:cytosol"/>
    <property type="evidence" value="ECO:0007669"/>
    <property type="project" value="TreeGrafter"/>
</dbReference>
<evidence type="ECO:0000256" key="3">
    <source>
        <dbReference type="ARBA" id="ARBA00023163"/>
    </source>
</evidence>
<dbReference type="SMART" id="SM00100">
    <property type="entry name" value="cNMP"/>
    <property type="match status" value="1"/>
</dbReference>
<dbReference type="EMBL" id="CP048836">
    <property type="protein sequence ID" value="QID16432.1"/>
    <property type="molecule type" value="Genomic_DNA"/>
</dbReference>
<dbReference type="PANTHER" id="PTHR24567">
    <property type="entry name" value="CRP FAMILY TRANSCRIPTIONAL REGULATORY PROTEIN"/>
    <property type="match status" value="1"/>
</dbReference>
<dbReference type="Gene3D" id="1.10.10.10">
    <property type="entry name" value="Winged helix-like DNA-binding domain superfamily/Winged helix DNA-binding domain"/>
    <property type="match status" value="1"/>
</dbReference>
<evidence type="ECO:0000256" key="1">
    <source>
        <dbReference type="ARBA" id="ARBA00023015"/>
    </source>
</evidence>
<keyword evidence="3" id="KW-0804">Transcription</keyword>
<dbReference type="SMART" id="SM00419">
    <property type="entry name" value="HTH_CRP"/>
    <property type="match status" value="1"/>
</dbReference>
<dbReference type="GO" id="GO:0003700">
    <property type="term" value="F:DNA-binding transcription factor activity"/>
    <property type="evidence" value="ECO:0007669"/>
    <property type="project" value="InterPro"/>
</dbReference>
<keyword evidence="2" id="KW-0238">DNA-binding</keyword>
<dbReference type="KEGG" id="azq:G3580_01585"/>